<dbReference type="GO" id="GO:0022857">
    <property type="term" value="F:transmembrane transporter activity"/>
    <property type="evidence" value="ECO:0007669"/>
    <property type="project" value="InterPro"/>
</dbReference>
<dbReference type="PROSITE" id="PS50850">
    <property type="entry name" value="MFS"/>
    <property type="match status" value="1"/>
</dbReference>
<evidence type="ECO:0000256" key="4">
    <source>
        <dbReference type="ARBA" id="ARBA00022475"/>
    </source>
</evidence>
<dbReference type="AlphaFoldDB" id="A0A1U9NMV2"/>
<dbReference type="OrthoDB" id="9793283at2"/>
<dbReference type="Proteomes" id="UP000189674">
    <property type="component" value="Chromosome"/>
</dbReference>
<dbReference type="PANTHER" id="PTHR48020:SF12">
    <property type="entry name" value="PROTON MYO-INOSITOL COTRANSPORTER"/>
    <property type="match status" value="1"/>
</dbReference>
<gene>
    <name evidence="12" type="primary">xylE_2</name>
    <name evidence="12" type="ORF">STSP2_02107</name>
</gene>
<evidence type="ECO:0000256" key="2">
    <source>
        <dbReference type="ARBA" id="ARBA00010992"/>
    </source>
</evidence>
<organism evidence="12 13">
    <name type="scientific">Anaerohalosphaera lusitana</name>
    <dbReference type="NCBI Taxonomy" id="1936003"/>
    <lineage>
        <taxon>Bacteria</taxon>
        <taxon>Pseudomonadati</taxon>
        <taxon>Planctomycetota</taxon>
        <taxon>Phycisphaerae</taxon>
        <taxon>Sedimentisphaerales</taxon>
        <taxon>Anaerohalosphaeraceae</taxon>
        <taxon>Anaerohalosphaera</taxon>
    </lineage>
</organism>
<dbReference type="FunFam" id="1.20.1250.20:FF:000218">
    <property type="entry name" value="facilitated trehalose transporter Tret1"/>
    <property type="match status" value="1"/>
</dbReference>
<feature type="transmembrane region" description="Helical" evidence="10">
    <location>
        <begin position="298"/>
        <end position="316"/>
    </location>
</feature>
<dbReference type="PRINTS" id="PR00171">
    <property type="entry name" value="SUGRTRNSPORT"/>
</dbReference>
<keyword evidence="5" id="KW-0762">Sugar transport</keyword>
<dbReference type="EMBL" id="CP019791">
    <property type="protein sequence ID" value="AQT68930.1"/>
    <property type="molecule type" value="Genomic_DNA"/>
</dbReference>
<dbReference type="PANTHER" id="PTHR48020">
    <property type="entry name" value="PROTON MYO-INOSITOL COTRANSPORTER"/>
    <property type="match status" value="1"/>
</dbReference>
<feature type="transmembrane region" description="Helical" evidence="10">
    <location>
        <begin position="101"/>
        <end position="122"/>
    </location>
</feature>
<accession>A0A1U9NMV2</accession>
<keyword evidence="3 9" id="KW-0813">Transport</keyword>
<evidence type="ECO:0000256" key="10">
    <source>
        <dbReference type="SAM" id="Phobius"/>
    </source>
</evidence>
<feature type="transmembrane region" description="Helical" evidence="10">
    <location>
        <begin position="400"/>
        <end position="420"/>
    </location>
</feature>
<comment type="subcellular location">
    <subcellularLocation>
        <location evidence="1">Cell membrane</location>
        <topology evidence="1">Multi-pass membrane protein</topology>
    </subcellularLocation>
</comment>
<dbReference type="Gene3D" id="1.20.1250.20">
    <property type="entry name" value="MFS general substrate transporter like domains"/>
    <property type="match status" value="1"/>
</dbReference>
<feature type="transmembrane region" description="Helical" evidence="10">
    <location>
        <begin position="12"/>
        <end position="32"/>
    </location>
</feature>
<name>A0A1U9NMV2_9BACT</name>
<evidence type="ECO:0000313" key="12">
    <source>
        <dbReference type="EMBL" id="AQT68930.1"/>
    </source>
</evidence>
<feature type="transmembrane region" description="Helical" evidence="10">
    <location>
        <begin position="44"/>
        <end position="65"/>
    </location>
</feature>
<keyword evidence="13" id="KW-1185">Reference proteome</keyword>
<feature type="transmembrane region" description="Helical" evidence="10">
    <location>
        <begin position="323"/>
        <end position="343"/>
    </location>
</feature>
<feature type="transmembrane region" description="Helical" evidence="10">
    <location>
        <begin position="363"/>
        <end position="388"/>
    </location>
</feature>
<evidence type="ECO:0000256" key="7">
    <source>
        <dbReference type="ARBA" id="ARBA00022989"/>
    </source>
</evidence>
<dbReference type="InterPro" id="IPR005828">
    <property type="entry name" value="MFS_sugar_transport-like"/>
</dbReference>
<evidence type="ECO:0000256" key="6">
    <source>
        <dbReference type="ARBA" id="ARBA00022692"/>
    </source>
</evidence>
<evidence type="ECO:0000256" key="1">
    <source>
        <dbReference type="ARBA" id="ARBA00004651"/>
    </source>
</evidence>
<comment type="similarity">
    <text evidence="2 9">Belongs to the major facilitator superfamily. Sugar transporter (TC 2.A.1.1) family.</text>
</comment>
<protein>
    <submittedName>
        <fullName evidence="12">D-xylose transporter</fullName>
    </submittedName>
</protein>
<evidence type="ECO:0000259" key="11">
    <source>
        <dbReference type="PROSITE" id="PS50850"/>
    </source>
</evidence>
<keyword evidence="4" id="KW-1003">Cell membrane</keyword>
<feature type="transmembrane region" description="Helical" evidence="10">
    <location>
        <begin position="166"/>
        <end position="185"/>
    </location>
</feature>
<feature type="transmembrane region" description="Helical" evidence="10">
    <location>
        <begin position="432"/>
        <end position="450"/>
    </location>
</feature>
<keyword evidence="6 10" id="KW-0812">Transmembrane</keyword>
<sequence>MKVNGILLRSSIVAALGGLLFGFDTAVISGTVDHLEKVFQVEGFWLGFTVASALIGTIFGAMFAGNPADRFGRRNTLFILALLYFVSALGSAFAWNWWSFIIFRFIGGLGVGGSSVVAPMYIAEISPAKLRGRLVAVVQFNIVLGILLAFLSNYIVAALVADAVEWRWMFGVEAVPAAAYFFLLFGNPLSPRWLVGQGKSDKARGVLESIGVDEGKSTEDELRDIQVSLERENMQEKEGFLTFKWEQGMNPKYAIPVMLAVLIAMFNQLSGINAVLYYAPNVFKLAGADRNASLLSSVGLGLTNLIFTMLAMLVIDRFGRKKLMLVGSIGYIISLAAVAVTFHMNGNFSAAAETATGVTTSSVIVLVSLAVFIASHAFGQGAVIWVFISEIFPNKVRAKGQSLGALTHWIMAAVISWTFPMFADTLGGTATFSFYGGMMVLQLLWVLFIMPETKDVPLEQIEQKLGIVSAEQTSSAASEPDELRA</sequence>
<evidence type="ECO:0000256" key="8">
    <source>
        <dbReference type="ARBA" id="ARBA00023136"/>
    </source>
</evidence>
<dbReference type="InterPro" id="IPR050814">
    <property type="entry name" value="Myo-inositol_Transporter"/>
</dbReference>
<dbReference type="InterPro" id="IPR005829">
    <property type="entry name" value="Sugar_transporter_CS"/>
</dbReference>
<feature type="domain" description="Major facilitator superfamily (MFS) profile" evidence="11">
    <location>
        <begin position="10"/>
        <end position="454"/>
    </location>
</feature>
<dbReference type="SUPFAM" id="SSF103473">
    <property type="entry name" value="MFS general substrate transporter"/>
    <property type="match status" value="1"/>
</dbReference>
<feature type="transmembrane region" description="Helical" evidence="10">
    <location>
        <begin position="77"/>
        <end position="95"/>
    </location>
</feature>
<dbReference type="GO" id="GO:0005886">
    <property type="term" value="C:plasma membrane"/>
    <property type="evidence" value="ECO:0007669"/>
    <property type="project" value="UniProtKB-SubCell"/>
</dbReference>
<reference evidence="13" key="1">
    <citation type="submission" date="2017-02" db="EMBL/GenBank/DDBJ databases">
        <title>Comparative genomics and description of representatives of a novel lineage of planctomycetes thriving in anoxic sediments.</title>
        <authorList>
            <person name="Spring S."/>
            <person name="Bunk B."/>
            <person name="Sproer C."/>
        </authorList>
    </citation>
    <scope>NUCLEOTIDE SEQUENCE [LARGE SCALE GENOMIC DNA]</scope>
    <source>
        <strain evidence="13">ST-NAGAB-D1</strain>
    </source>
</reference>
<dbReference type="InterPro" id="IPR003663">
    <property type="entry name" value="Sugar/inositol_transpt"/>
</dbReference>
<dbReference type="Pfam" id="PF00083">
    <property type="entry name" value="Sugar_tr"/>
    <property type="match status" value="1"/>
</dbReference>
<proteinExistence type="inferred from homology"/>
<dbReference type="InterPro" id="IPR020846">
    <property type="entry name" value="MFS_dom"/>
</dbReference>
<feature type="transmembrane region" description="Helical" evidence="10">
    <location>
        <begin position="253"/>
        <end position="278"/>
    </location>
</feature>
<dbReference type="NCBIfam" id="TIGR00879">
    <property type="entry name" value="SP"/>
    <property type="match status" value="1"/>
</dbReference>
<dbReference type="KEGG" id="alus:STSP2_02107"/>
<evidence type="ECO:0000256" key="3">
    <source>
        <dbReference type="ARBA" id="ARBA00022448"/>
    </source>
</evidence>
<evidence type="ECO:0000313" key="13">
    <source>
        <dbReference type="Proteomes" id="UP000189674"/>
    </source>
</evidence>
<keyword evidence="7 10" id="KW-1133">Transmembrane helix</keyword>
<evidence type="ECO:0000256" key="9">
    <source>
        <dbReference type="RuleBase" id="RU003346"/>
    </source>
</evidence>
<evidence type="ECO:0000256" key="5">
    <source>
        <dbReference type="ARBA" id="ARBA00022597"/>
    </source>
</evidence>
<feature type="transmembrane region" description="Helical" evidence="10">
    <location>
        <begin position="134"/>
        <end position="160"/>
    </location>
</feature>
<dbReference type="PROSITE" id="PS00217">
    <property type="entry name" value="SUGAR_TRANSPORT_2"/>
    <property type="match status" value="1"/>
</dbReference>
<keyword evidence="8 10" id="KW-0472">Membrane</keyword>
<dbReference type="PROSITE" id="PS00216">
    <property type="entry name" value="SUGAR_TRANSPORT_1"/>
    <property type="match status" value="2"/>
</dbReference>
<dbReference type="InterPro" id="IPR036259">
    <property type="entry name" value="MFS_trans_sf"/>
</dbReference>